<organism evidence="1 2">
    <name type="scientific">Bacillus siamensis</name>
    <dbReference type="NCBI Taxonomy" id="659243"/>
    <lineage>
        <taxon>Bacteria</taxon>
        <taxon>Bacillati</taxon>
        <taxon>Bacillota</taxon>
        <taxon>Bacilli</taxon>
        <taxon>Bacillales</taxon>
        <taxon>Bacillaceae</taxon>
        <taxon>Bacillus</taxon>
        <taxon>Bacillus amyloliquefaciens group</taxon>
    </lineage>
</organism>
<gene>
    <name evidence="1" type="ORF">CWD84_16640</name>
</gene>
<evidence type="ECO:0000313" key="2">
    <source>
        <dbReference type="Proteomes" id="UP000234366"/>
    </source>
</evidence>
<dbReference type="AlphaFoldDB" id="A0AAI8HQL9"/>
<protein>
    <submittedName>
        <fullName evidence="1">Uncharacterized protein</fullName>
    </submittedName>
</protein>
<keyword evidence="2" id="KW-1185">Reference proteome</keyword>
<accession>A0AAI8HQL9</accession>
<dbReference type="KEGG" id="bsia:CWD84_16640"/>
<name>A0AAI8HQL9_9BACI</name>
<dbReference type="Proteomes" id="UP000234366">
    <property type="component" value="Chromosome"/>
</dbReference>
<dbReference type="EMBL" id="CP025001">
    <property type="protein sequence ID" value="AUJ78338.1"/>
    <property type="molecule type" value="Genomic_DNA"/>
</dbReference>
<sequence>MVFQQFIRVILPYKYGIQSQNNLLSSGEKINPFLKKKINPEREEQKRAVKHGNVRFNLSSPFIIS</sequence>
<reference evidence="1 2" key="1">
    <citation type="submission" date="2017-11" db="EMBL/GenBank/DDBJ databases">
        <title>Genome sequence and genome mining of multiple bioactive secondary metabolites from a deep sea-derived Bacillus siamensis SCSIO 05746.</title>
        <authorList>
            <person name="Pan H.-Q."/>
            <person name="Ju J.-H."/>
        </authorList>
    </citation>
    <scope>NUCLEOTIDE SEQUENCE [LARGE SCALE GENOMIC DNA]</scope>
    <source>
        <strain evidence="1 2">SCSIO 05746</strain>
    </source>
</reference>
<proteinExistence type="predicted"/>
<evidence type="ECO:0000313" key="1">
    <source>
        <dbReference type="EMBL" id="AUJ78338.1"/>
    </source>
</evidence>